<evidence type="ECO:0000256" key="9">
    <source>
        <dbReference type="ARBA" id="ARBA00023034"/>
    </source>
</evidence>
<keyword evidence="8 12" id="KW-1133">Transmembrane helix</keyword>
<evidence type="ECO:0000259" key="14">
    <source>
        <dbReference type="Pfam" id="PF17039"/>
    </source>
</evidence>
<dbReference type="Pfam" id="PF00852">
    <property type="entry name" value="Glyco_transf_10"/>
    <property type="match status" value="1"/>
</dbReference>
<evidence type="ECO:0000256" key="6">
    <source>
        <dbReference type="ARBA" id="ARBA00022692"/>
    </source>
</evidence>
<comment type="subcellular location">
    <subcellularLocation>
        <location evidence="1 12">Golgi apparatus</location>
        <location evidence="1 12">Golgi stack membrane</location>
        <topology evidence="1 12">Single-pass type II membrane protein</topology>
    </subcellularLocation>
</comment>
<dbReference type="EMBL" id="JBEUOH010000022">
    <property type="protein sequence ID" value="KAL0867752.1"/>
    <property type="molecule type" value="Genomic_DNA"/>
</dbReference>
<dbReference type="InterPro" id="IPR031481">
    <property type="entry name" value="Glyco_tran_10_N"/>
</dbReference>
<dbReference type="Pfam" id="PF17039">
    <property type="entry name" value="Glyco_tran_10_N"/>
    <property type="match status" value="1"/>
</dbReference>
<evidence type="ECO:0000256" key="12">
    <source>
        <dbReference type="RuleBase" id="RU003832"/>
    </source>
</evidence>
<keyword evidence="16" id="KW-1185">Reference proteome</keyword>
<comment type="caution">
    <text evidence="15">The sequence shown here is derived from an EMBL/GenBank/DDBJ whole genome shotgun (WGS) entry which is preliminary data.</text>
</comment>
<evidence type="ECO:0000256" key="8">
    <source>
        <dbReference type="ARBA" id="ARBA00022989"/>
    </source>
</evidence>
<dbReference type="EC" id="2.4.1.-" evidence="12"/>
<comment type="pathway">
    <text evidence="2">Protein modification; protein glycosylation.</text>
</comment>
<dbReference type="PANTHER" id="PTHR48438">
    <property type="entry name" value="ALPHA-(1,3)-FUCOSYLTRANSFERASE C-RELATED"/>
    <property type="match status" value="1"/>
</dbReference>
<evidence type="ECO:0000256" key="10">
    <source>
        <dbReference type="ARBA" id="ARBA00023136"/>
    </source>
</evidence>
<dbReference type="InterPro" id="IPR055270">
    <property type="entry name" value="Glyco_tran_10_C"/>
</dbReference>
<comment type="similarity">
    <text evidence="3 12">Belongs to the glycosyltransferase 10 family.</text>
</comment>
<evidence type="ECO:0000313" key="16">
    <source>
        <dbReference type="Proteomes" id="UP001549920"/>
    </source>
</evidence>
<evidence type="ECO:0000256" key="4">
    <source>
        <dbReference type="ARBA" id="ARBA00022676"/>
    </source>
</evidence>
<dbReference type="PANTHER" id="PTHR48438:SF1">
    <property type="entry name" value="ALPHA-(1,3)-FUCOSYLTRANSFERASE C-RELATED"/>
    <property type="match status" value="1"/>
</dbReference>
<evidence type="ECO:0000256" key="2">
    <source>
        <dbReference type="ARBA" id="ARBA00004922"/>
    </source>
</evidence>
<keyword evidence="6 12" id="KW-0812">Transmembrane</keyword>
<proteinExistence type="inferred from homology"/>
<accession>A0ABR3HBF5</accession>
<reference evidence="15 16" key="1">
    <citation type="submission" date="2024-06" db="EMBL/GenBank/DDBJ databases">
        <title>A chromosome-level genome assembly of beet webworm, Loxostege sticticalis.</title>
        <authorList>
            <person name="Zhang Y."/>
        </authorList>
    </citation>
    <scope>NUCLEOTIDE SEQUENCE [LARGE SCALE GENOMIC DNA]</scope>
    <source>
        <strain evidence="15">AQ026</strain>
        <tissue evidence="15">Whole body</tissue>
    </source>
</reference>
<sequence length="423" mass="49957">MSFVFHRRLRLLKVLLSLKFMVFIIVFWIFYINRHILFTILVPDLVEIGNSTKSIMVRKSANKYILLWSAYRYPPFPVLMYKDIFAKKNCTYQNCIVTTDRNYFRGDLTKFDAIALHGRKLIKYTTRPNKSSHGSHKSLHQKFIYVNQDSAWNYPICSFKFDGVFNWTMTYKLNSDIPIPYIQIRDMAGNIVGPKIDMQWKSNMTEVDSDVIRRLKKKKKAVAWFYPECHTSTKRENIYLANYLKNELKRYGYTVDTFGGCGTHRCKSDSACNKKLEEYYFFLAYEKSFAVDFVTSKVLRALWHYTVPIVYGGADYSRFLPPNSYINARYTPATRLAPLIVKLMKNPKLYRRYFGWTKHYTYHNPMNTDNVCALCAAMNDPKLTGRTEYPHLRSWWNPPFPNKCQRGYLNDGNFVIDDDLFEI</sequence>
<organism evidence="15 16">
    <name type="scientific">Loxostege sticticalis</name>
    <name type="common">Beet webworm moth</name>
    <dbReference type="NCBI Taxonomy" id="481309"/>
    <lineage>
        <taxon>Eukaryota</taxon>
        <taxon>Metazoa</taxon>
        <taxon>Ecdysozoa</taxon>
        <taxon>Arthropoda</taxon>
        <taxon>Hexapoda</taxon>
        <taxon>Insecta</taxon>
        <taxon>Pterygota</taxon>
        <taxon>Neoptera</taxon>
        <taxon>Endopterygota</taxon>
        <taxon>Lepidoptera</taxon>
        <taxon>Glossata</taxon>
        <taxon>Ditrysia</taxon>
        <taxon>Pyraloidea</taxon>
        <taxon>Crambidae</taxon>
        <taxon>Pyraustinae</taxon>
        <taxon>Loxostege</taxon>
    </lineage>
</organism>
<evidence type="ECO:0000256" key="11">
    <source>
        <dbReference type="ARBA" id="ARBA00023180"/>
    </source>
</evidence>
<evidence type="ECO:0000256" key="5">
    <source>
        <dbReference type="ARBA" id="ARBA00022679"/>
    </source>
</evidence>
<dbReference type="InterPro" id="IPR001503">
    <property type="entry name" value="Glyco_trans_10"/>
</dbReference>
<keyword evidence="9 12" id="KW-0333">Golgi apparatus</keyword>
<keyword evidence="7" id="KW-0735">Signal-anchor</keyword>
<evidence type="ECO:0000313" key="15">
    <source>
        <dbReference type="EMBL" id="KAL0867752.1"/>
    </source>
</evidence>
<evidence type="ECO:0000256" key="7">
    <source>
        <dbReference type="ARBA" id="ARBA00022968"/>
    </source>
</evidence>
<evidence type="ECO:0000256" key="1">
    <source>
        <dbReference type="ARBA" id="ARBA00004447"/>
    </source>
</evidence>
<protein>
    <recommendedName>
        <fullName evidence="12">Fucosyltransferase</fullName>
        <ecNumber evidence="12">2.4.1.-</ecNumber>
    </recommendedName>
</protein>
<dbReference type="Gene3D" id="3.40.50.11660">
    <property type="entry name" value="Glycosyl transferase family 10, C-terminal domain"/>
    <property type="match status" value="1"/>
</dbReference>
<feature type="domain" description="Fucosyltransferase N-terminal" evidence="14">
    <location>
        <begin position="62"/>
        <end position="181"/>
    </location>
</feature>
<keyword evidence="10 12" id="KW-0472">Membrane</keyword>
<keyword evidence="4 12" id="KW-0328">Glycosyltransferase</keyword>
<dbReference type="SUPFAM" id="SSF53756">
    <property type="entry name" value="UDP-Glycosyltransferase/glycogen phosphorylase"/>
    <property type="match status" value="1"/>
</dbReference>
<feature type="transmembrane region" description="Helical" evidence="12">
    <location>
        <begin position="12"/>
        <end position="31"/>
    </location>
</feature>
<feature type="domain" description="Fucosyltransferase C-terminal" evidence="13">
    <location>
        <begin position="216"/>
        <end position="395"/>
    </location>
</feature>
<evidence type="ECO:0000259" key="13">
    <source>
        <dbReference type="Pfam" id="PF00852"/>
    </source>
</evidence>
<keyword evidence="11" id="KW-0325">Glycoprotein</keyword>
<name>A0ABR3HBF5_LOXSC</name>
<gene>
    <name evidence="15" type="ORF">ABMA27_008471</name>
</gene>
<evidence type="ECO:0000256" key="3">
    <source>
        <dbReference type="ARBA" id="ARBA00008919"/>
    </source>
</evidence>
<dbReference type="InterPro" id="IPR038577">
    <property type="entry name" value="GT10-like_C_sf"/>
</dbReference>
<keyword evidence="5 12" id="KW-0808">Transferase</keyword>
<dbReference type="Proteomes" id="UP001549920">
    <property type="component" value="Unassembled WGS sequence"/>
</dbReference>